<evidence type="ECO:0000256" key="1">
    <source>
        <dbReference type="ARBA" id="ARBA00005361"/>
    </source>
</evidence>
<name>A0A088MHF4_EUGGR</name>
<dbReference type="InterPro" id="IPR005334">
    <property type="entry name" value="Tctex-1-like"/>
</dbReference>
<dbReference type="GO" id="GO:0005868">
    <property type="term" value="C:cytoplasmic dynein complex"/>
    <property type="evidence" value="ECO:0007669"/>
    <property type="project" value="TreeGrafter"/>
</dbReference>
<reference evidence="3" key="1">
    <citation type="submission" date="2014-08" db="EMBL/GenBank/DDBJ databases">
        <authorList>
            <person name="Lebert M."/>
            <person name="Weissenberger S."/>
            <person name="Daiker V."/>
            <person name="Richter P."/>
            <person name="Nasir A."/>
        </authorList>
    </citation>
    <scope>NUCLEOTIDE SEQUENCE</scope>
</reference>
<dbReference type="CDD" id="cd21459">
    <property type="entry name" value="DLC-like_TCTEX1D2"/>
    <property type="match status" value="1"/>
</dbReference>
<dbReference type="PANTHER" id="PTHR21255:SF7">
    <property type="entry name" value="DYNEIN LIGHT CHAIN TCTEX-TYPE PROTEIN 2B"/>
    <property type="match status" value="1"/>
</dbReference>
<dbReference type="FunFam" id="3.30.1140.40:FF:000003">
    <property type="entry name" value="tctex1 domain-containing protein 2"/>
    <property type="match status" value="1"/>
</dbReference>
<organism evidence="2">
    <name type="scientific">Euglena gracilis</name>
    <dbReference type="NCBI Taxonomy" id="3039"/>
    <lineage>
        <taxon>Eukaryota</taxon>
        <taxon>Discoba</taxon>
        <taxon>Euglenozoa</taxon>
        <taxon>Euglenida</taxon>
        <taxon>Spirocuta</taxon>
        <taxon>Euglenophyceae</taxon>
        <taxon>Euglenales</taxon>
        <taxon>Euglenaceae</taxon>
        <taxon>Euglena</taxon>
    </lineage>
</organism>
<reference evidence="2" key="2">
    <citation type="submission" date="2014-08" db="EMBL/GenBank/DDBJ databases">
        <authorList>
            <person name="Lebert M."/>
            <person name="Weissenberger S."/>
            <person name="Daiker V."/>
            <person name="Richter P."/>
        </authorList>
    </citation>
    <scope>NUCLEOTIDE SEQUENCE</scope>
</reference>
<dbReference type="GO" id="GO:0045505">
    <property type="term" value="F:dynein intermediate chain binding"/>
    <property type="evidence" value="ECO:0007669"/>
    <property type="project" value="TreeGrafter"/>
</dbReference>
<sequence length="118" mass="13778">MSEAFSLRPNHKKKFRGPVVKEIMKKVLQEKLEGQEYQADNVTNSTKEIADAIRDRLKELGWDRYKFIVSVVIGEQRGEGLKMGCRCFWDSDTDNYAEELYISKQLFCVATVFGLYHY</sequence>
<dbReference type="GO" id="GO:0005737">
    <property type="term" value="C:cytoplasm"/>
    <property type="evidence" value="ECO:0007669"/>
    <property type="project" value="TreeGrafter"/>
</dbReference>
<dbReference type="InterPro" id="IPR038586">
    <property type="entry name" value="Tctex-1-like_sf"/>
</dbReference>
<dbReference type="GO" id="GO:0007018">
    <property type="term" value="P:microtubule-based movement"/>
    <property type="evidence" value="ECO:0007669"/>
    <property type="project" value="TreeGrafter"/>
</dbReference>
<dbReference type="Gene3D" id="3.30.1140.40">
    <property type="entry name" value="Tctex-1"/>
    <property type="match status" value="1"/>
</dbReference>
<proteinExistence type="evidence at transcript level"/>
<accession>A0A088MHF4</accession>
<evidence type="ECO:0000313" key="2">
    <source>
        <dbReference type="EMBL" id="AIN39994.1"/>
    </source>
</evidence>
<comment type="similarity">
    <text evidence="1">Belongs to the dynein light chain Tctex-type family.</text>
</comment>
<dbReference type="Pfam" id="PF03645">
    <property type="entry name" value="Tctex-1"/>
    <property type="match status" value="1"/>
</dbReference>
<dbReference type="EMBL" id="KM433685">
    <property type="protein sequence ID" value="AIN39995.1"/>
    <property type="molecule type" value="mRNA"/>
</dbReference>
<dbReference type="PANTHER" id="PTHR21255">
    <property type="entry name" value="T-COMPLEX-ASSOCIATED-TESTIS-EXPRESSED 1/ DYNEIN LIGHT CHAIN"/>
    <property type="match status" value="1"/>
</dbReference>
<protein>
    <submittedName>
        <fullName evidence="2">Putative Tctex-1 domain-containing protein 1</fullName>
    </submittedName>
    <submittedName>
        <fullName evidence="3">Putative Tctex-1 domain-containing protein 2</fullName>
    </submittedName>
</protein>
<evidence type="ECO:0000313" key="3">
    <source>
        <dbReference type="EMBL" id="AIN39995.1"/>
    </source>
</evidence>
<dbReference type="EMBL" id="KM433684">
    <property type="protein sequence ID" value="AIN39994.1"/>
    <property type="molecule type" value="mRNA"/>
</dbReference>
<dbReference type="AlphaFoldDB" id="A0A088MHF4"/>